<reference evidence="3" key="1">
    <citation type="journal article" date="2019" name="Int. J. Syst. Evol. Microbiol.">
        <title>The Global Catalogue of Microorganisms (GCM) 10K type strain sequencing project: providing services to taxonomists for standard genome sequencing and annotation.</title>
        <authorList>
            <consortium name="The Broad Institute Genomics Platform"/>
            <consortium name="The Broad Institute Genome Sequencing Center for Infectious Disease"/>
            <person name="Wu L."/>
            <person name="Ma J."/>
        </authorList>
    </citation>
    <scope>NUCLEOTIDE SEQUENCE [LARGE SCALE GENOMIC DNA]</scope>
    <source>
        <strain evidence="3">CGMCC 1.16275</strain>
    </source>
</reference>
<name>A0ABW2KY38_9PROT</name>
<feature type="region of interest" description="Disordered" evidence="1">
    <location>
        <begin position="1"/>
        <end position="70"/>
    </location>
</feature>
<evidence type="ECO:0000313" key="3">
    <source>
        <dbReference type="Proteomes" id="UP001596456"/>
    </source>
</evidence>
<proteinExistence type="predicted"/>
<dbReference type="Proteomes" id="UP001596456">
    <property type="component" value="Unassembled WGS sequence"/>
</dbReference>
<accession>A0ABW2KY38</accession>
<evidence type="ECO:0000313" key="2">
    <source>
        <dbReference type="EMBL" id="MFC7333934.1"/>
    </source>
</evidence>
<comment type="caution">
    <text evidence="2">The sequence shown here is derived from an EMBL/GenBank/DDBJ whole genome shotgun (WGS) entry which is preliminary data.</text>
</comment>
<feature type="compositionally biased region" description="Gly residues" evidence="1">
    <location>
        <begin position="41"/>
        <end position="54"/>
    </location>
</feature>
<evidence type="ECO:0000256" key="1">
    <source>
        <dbReference type="SAM" id="MobiDB-lite"/>
    </source>
</evidence>
<organism evidence="2 3">
    <name type="scientific">Rhodocista pekingensis</name>
    <dbReference type="NCBI Taxonomy" id="201185"/>
    <lineage>
        <taxon>Bacteria</taxon>
        <taxon>Pseudomonadati</taxon>
        <taxon>Pseudomonadota</taxon>
        <taxon>Alphaproteobacteria</taxon>
        <taxon>Rhodospirillales</taxon>
        <taxon>Azospirillaceae</taxon>
        <taxon>Rhodocista</taxon>
    </lineage>
</organism>
<feature type="compositionally biased region" description="Basic and acidic residues" evidence="1">
    <location>
        <begin position="1"/>
        <end position="38"/>
    </location>
</feature>
<keyword evidence="3" id="KW-1185">Reference proteome</keyword>
<protein>
    <submittedName>
        <fullName evidence="2">Uncharacterized protein</fullName>
    </submittedName>
</protein>
<sequence>MSEKGLSEGTETARDSEEAKRREVEAAQANRREAERRPGRTGPGEGGTPPGGAVTGPVPGESVHGTAGPD</sequence>
<gene>
    <name evidence="2" type="ORF">ACFQPS_12240</name>
</gene>
<dbReference type="EMBL" id="JBHTCM010000010">
    <property type="protein sequence ID" value="MFC7333934.1"/>
    <property type="molecule type" value="Genomic_DNA"/>
</dbReference>
<dbReference type="RefSeq" id="WP_377359336.1">
    <property type="nucleotide sequence ID" value="NZ_JBHTCM010000010.1"/>
</dbReference>